<sequence length="121" mass="13802">MWILEKLVSGSGESQKIFFLFSCVSGNETGYGFLIGSIYREREEGKERKGKERKGEKERETNNTRTCQNSMLLSLCKPFALFFPPSWNSAKNCLSGLLWVMGYRREKKKERGNSNGGNLCT</sequence>
<dbReference type="EMBL" id="JAXQNO010000006">
    <property type="protein sequence ID" value="KAK4797282.1"/>
    <property type="molecule type" value="Genomic_DNA"/>
</dbReference>
<evidence type="ECO:0000256" key="1">
    <source>
        <dbReference type="SAM" id="MobiDB-lite"/>
    </source>
</evidence>
<name>A0AAN7RC29_TRANT</name>
<organism evidence="2 3">
    <name type="scientific">Trapa natans</name>
    <name type="common">Water chestnut</name>
    <dbReference type="NCBI Taxonomy" id="22666"/>
    <lineage>
        <taxon>Eukaryota</taxon>
        <taxon>Viridiplantae</taxon>
        <taxon>Streptophyta</taxon>
        <taxon>Embryophyta</taxon>
        <taxon>Tracheophyta</taxon>
        <taxon>Spermatophyta</taxon>
        <taxon>Magnoliopsida</taxon>
        <taxon>eudicotyledons</taxon>
        <taxon>Gunneridae</taxon>
        <taxon>Pentapetalae</taxon>
        <taxon>rosids</taxon>
        <taxon>malvids</taxon>
        <taxon>Myrtales</taxon>
        <taxon>Lythraceae</taxon>
        <taxon>Trapa</taxon>
    </lineage>
</organism>
<proteinExistence type="predicted"/>
<evidence type="ECO:0000313" key="3">
    <source>
        <dbReference type="Proteomes" id="UP001346149"/>
    </source>
</evidence>
<feature type="compositionally biased region" description="Basic and acidic residues" evidence="1">
    <location>
        <begin position="43"/>
        <end position="62"/>
    </location>
</feature>
<comment type="caution">
    <text evidence="2">The sequence shown here is derived from an EMBL/GenBank/DDBJ whole genome shotgun (WGS) entry which is preliminary data.</text>
</comment>
<accession>A0AAN7RC29</accession>
<reference evidence="2 3" key="1">
    <citation type="journal article" date="2023" name="Hortic Res">
        <title>Pangenome of water caltrop reveals structural variations and asymmetric subgenome divergence after allopolyploidization.</title>
        <authorList>
            <person name="Zhang X."/>
            <person name="Chen Y."/>
            <person name="Wang L."/>
            <person name="Yuan Y."/>
            <person name="Fang M."/>
            <person name="Shi L."/>
            <person name="Lu R."/>
            <person name="Comes H.P."/>
            <person name="Ma Y."/>
            <person name="Chen Y."/>
            <person name="Huang G."/>
            <person name="Zhou Y."/>
            <person name="Zheng Z."/>
            <person name="Qiu Y."/>
        </authorList>
    </citation>
    <scope>NUCLEOTIDE SEQUENCE [LARGE SCALE GENOMIC DNA]</scope>
    <source>
        <strain evidence="2">F231</strain>
    </source>
</reference>
<feature type="region of interest" description="Disordered" evidence="1">
    <location>
        <begin position="43"/>
        <end position="64"/>
    </location>
</feature>
<protein>
    <submittedName>
        <fullName evidence="2">Uncharacterized protein</fullName>
    </submittedName>
</protein>
<evidence type="ECO:0000313" key="2">
    <source>
        <dbReference type="EMBL" id="KAK4797282.1"/>
    </source>
</evidence>
<dbReference type="AlphaFoldDB" id="A0AAN7RC29"/>
<dbReference type="Proteomes" id="UP001346149">
    <property type="component" value="Unassembled WGS sequence"/>
</dbReference>
<gene>
    <name evidence="2" type="ORF">SAY86_029608</name>
</gene>
<keyword evidence="3" id="KW-1185">Reference proteome</keyword>